<organism evidence="3 4">
    <name type="scientific">Periplaneta americana</name>
    <name type="common">American cockroach</name>
    <name type="synonym">Blatta americana</name>
    <dbReference type="NCBI Taxonomy" id="6978"/>
    <lineage>
        <taxon>Eukaryota</taxon>
        <taxon>Metazoa</taxon>
        <taxon>Ecdysozoa</taxon>
        <taxon>Arthropoda</taxon>
        <taxon>Hexapoda</taxon>
        <taxon>Insecta</taxon>
        <taxon>Pterygota</taxon>
        <taxon>Neoptera</taxon>
        <taxon>Polyneoptera</taxon>
        <taxon>Dictyoptera</taxon>
        <taxon>Blattodea</taxon>
        <taxon>Blattoidea</taxon>
        <taxon>Blattidae</taxon>
        <taxon>Blattinae</taxon>
        <taxon>Periplaneta</taxon>
    </lineage>
</organism>
<dbReference type="PANTHER" id="PTHR16116">
    <property type="entry name" value="ZINC FINGER PROTEIN 839"/>
    <property type="match status" value="1"/>
</dbReference>
<feature type="compositionally biased region" description="Basic and acidic residues" evidence="1">
    <location>
        <begin position="673"/>
        <end position="687"/>
    </location>
</feature>
<feature type="compositionally biased region" description="Basic residues" evidence="1">
    <location>
        <begin position="628"/>
        <end position="640"/>
    </location>
</feature>
<feature type="compositionally biased region" description="Gly residues" evidence="1">
    <location>
        <begin position="560"/>
        <end position="570"/>
    </location>
</feature>
<feature type="domain" description="DUF4764" evidence="2">
    <location>
        <begin position="626"/>
        <end position="765"/>
    </location>
</feature>
<dbReference type="Pfam" id="PF15961">
    <property type="entry name" value="DUF4764"/>
    <property type="match status" value="2"/>
</dbReference>
<dbReference type="Proteomes" id="UP001148838">
    <property type="component" value="Unassembled WGS sequence"/>
</dbReference>
<evidence type="ECO:0000256" key="1">
    <source>
        <dbReference type="SAM" id="MobiDB-lite"/>
    </source>
</evidence>
<feature type="compositionally biased region" description="Basic and acidic residues" evidence="1">
    <location>
        <begin position="936"/>
        <end position="948"/>
    </location>
</feature>
<dbReference type="EMBL" id="JAJSOF020000031">
    <property type="protein sequence ID" value="KAJ4431631.1"/>
    <property type="molecule type" value="Genomic_DNA"/>
</dbReference>
<feature type="region of interest" description="Disordered" evidence="1">
    <location>
        <begin position="1163"/>
        <end position="1192"/>
    </location>
</feature>
<protein>
    <recommendedName>
        <fullName evidence="2">DUF4764 domain-containing protein</fullName>
    </recommendedName>
</protein>
<dbReference type="PANTHER" id="PTHR16116:SF5">
    <property type="entry name" value="ZINC FINGER PROTEIN 839"/>
    <property type="match status" value="1"/>
</dbReference>
<evidence type="ECO:0000313" key="3">
    <source>
        <dbReference type="EMBL" id="KAJ4431631.1"/>
    </source>
</evidence>
<feature type="region of interest" description="Disordered" evidence="1">
    <location>
        <begin position="621"/>
        <end position="640"/>
    </location>
</feature>
<proteinExistence type="predicted"/>
<feature type="region of interest" description="Disordered" evidence="1">
    <location>
        <begin position="1051"/>
        <end position="1082"/>
    </location>
</feature>
<feature type="region of interest" description="Disordered" evidence="1">
    <location>
        <begin position="666"/>
        <end position="687"/>
    </location>
</feature>
<dbReference type="InterPro" id="IPR031885">
    <property type="entry name" value="DUF4764"/>
</dbReference>
<feature type="compositionally biased region" description="Basic and acidic residues" evidence="1">
    <location>
        <begin position="975"/>
        <end position="988"/>
    </location>
</feature>
<feature type="compositionally biased region" description="Low complexity" evidence="1">
    <location>
        <begin position="742"/>
        <end position="760"/>
    </location>
</feature>
<accession>A0ABQ8SD76</accession>
<feature type="domain" description="DUF4764" evidence="2">
    <location>
        <begin position="803"/>
        <end position="916"/>
    </location>
</feature>
<feature type="compositionally biased region" description="Basic residues" evidence="1">
    <location>
        <begin position="794"/>
        <end position="803"/>
    </location>
</feature>
<evidence type="ECO:0000313" key="4">
    <source>
        <dbReference type="Proteomes" id="UP001148838"/>
    </source>
</evidence>
<evidence type="ECO:0000259" key="2">
    <source>
        <dbReference type="Pfam" id="PF15961"/>
    </source>
</evidence>
<feature type="compositionally biased region" description="Polar residues" evidence="1">
    <location>
        <begin position="1063"/>
        <end position="1082"/>
    </location>
</feature>
<feature type="region of interest" description="Disordered" evidence="1">
    <location>
        <begin position="546"/>
        <end position="599"/>
    </location>
</feature>
<feature type="compositionally biased region" description="Polar residues" evidence="1">
    <location>
        <begin position="769"/>
        <end position="786"/>
    </location>
</feature>
<keyword evidence="4" id="KW-1185">Reference proteome</keyword>
<dbReference type="InterPro" id="IPR039946">
    <property type="entry name" value="ZN839"/>
</dbReference>
<feature type="region of interest" description="Disordered" evidence="1">
    <location>
        <begin position="734"/>
        <end position="814"/>
    </location>
</feature>
<feature type="compositionally biased region" description="Polar residues" evidence="1">
    <location>
        <begin position="1167"/>
        <end position="1189"/>
    </location>
</feature>
<comment type="caution">
    <text evidence="3">The sequence shown here is derived from an EMBL/GenBank/DDBJ whole genome shotgun (WGS) entry which is preliminary data.</text>
</comment>
<gene>
    <name evidence="3" type="ORF">ANN_20230</name>
</gene>
<sequence>MTYTVKIQEDEDDDGSILQNRQFTNIDSELKSGTPTVSLQQTNNVGVTLNNITSFATTPIPSVSSSASIRAPISSVPLSASSVQQPANLPISSVQQPVTLPISTVQQTVSLPISLHQPVSVPISVQPSVSLNSYQYSRTSGSSITNDKQTKVSYVILPGSNTVTSSSVTTKLSNTPLGRLSSSFVSSSRNQQSLVNPNSLISTTLKTTTTLPLVLSTANQTNSTQVVAGTNASLTGIPIVSSNTNAVSSASILATSTSSSGGMIRVVAGGTTNRTLQPNNTKFTSIFNPSAGRLLATTGAVTTTPKLFPSTRRLRTRHPRLQPPKCRTWNCRHKIPKLNCFGSVRSGKPPCCGEEPRLHQLQLVTRHVSKLLPFMGDGAVALREKPNPRPCKESRRLRWAEHVAHMAESRNAYRVLVGRPEGKRPLGRTRRRWEDNIKMDLREVGYDDREWINLVNRIGPMADNHQPSILRNRQYQPVLCEGGNESSGSLKAICNVQSLTQEQLRQIATVLQQQHLESAPRTKNVVYDAETNTRIIYRVVYPEDLDLRDPRSPDSKAIGLGTGLGSGSSRGRGRRGRPPKSNLRGGLGRGVDGNSGRRVGVNAGSVDMDFDEDRLILDDTAKGERKKQLARTRSGRLSRPPRHMVKDYKRLHHLDFADADLDDSDGGYSDYQMSEHEAEETAEKTDSKELLPGLAVPKRKISSHFRCPTCQKIYLGYSRMSRHFEMYPDHGNIEQLQMPNRTNNSNNTTSNSNNNNNNNNIGERERPSTESTNTPKLGMTFNSTALNGVVRTGPGRRRGKRRGPWAYTTPEARSQRRKGKLREVLVTCEANELAEVAGPAVAGVVSLWDLMLMRVEAVRTEESYVVTLFEELQALLEKVRAVASEILKPLADVKEDSKEHQFELQDELLCTTLGLASGTYLVDDRKLQQHINGGREPPDEPSLKRMKMDDEELENEGTKSGIVNHDATEECGVNSEDREKDEVTKGEETDCPEVLSALTLVAKSTLGQVSERDPSLIPARTSGDDGSKVVGSEVKSDDFLLSGESNDLCVKLTSGGDGDGDTRLQQTDHQPEFSSSEQHTQDLQTVDDIVNERLKNLTSGSSLVDFSVATPMNVVSSCMTTSAIDIPKPSLVSSQDLIDRLGQFTSSAVSSFDPEMALAAMGEGEQDSVSASNQHFQSMETVPSDSGSSFDPEVALAAMGEGEQSSSVEPQRAQFQQMEGVPSRSTFNPEDALVAMGEGEQTDTQFQNSLPQIGSRPAFDPEMALAAMGEGEQVTSSTAPENQFQSSLPQIRMDDEISGNSGTPFDLAAMGEGDRSDMQTAFSTTANTSSNAGRTFSVGIGLGDIGDSENSKSSSHCPENVSNVTRFDHEMALAASTMAASESTHIPYQSPIPQSSVRRTWFLVRPRHGPGYNRRGRICADFNIITEIAYRSSNREHGLLPTAVCTRVESGGHEHGCESGRV</sequence>
<feature type="region of interest" description="Disordered" evidence="1">
    <location>
        <begin position="930"/>
        <end position="990"/>
    </location>
</feature>
<name>A0ABQ8SD76_PERAM</name>
<feature type="region of interest" description="Disordered" evidence="1">
    <location>
        <begin position="1006"/>
        <end position="1030"/>
    </location>
</feature>
<reference evidence="3 4" key="1">
    <citation type="journal article" date="2022" name="Allergy">
        <title>Genome assembly and annotation of Periplaneta americana reveal a comprehensive cockroach allergen profile.</title>
        <authorList>
            <person name="Wang L."/>
            <person name="Xiong Q."/>
            <person name="Saelim N."/>
            <person name="Wang L."/>
            <person name="Nong W."/>
            <person name="Wan A.T."/>
            <person name="Shi M."/>
            <person name="Liu X."/>
            <person name="Cao Q."/>
            <person name="Hui J.H.L."/>
            <person name="Sookrung N."/>
            <person name="Leung T.F."/>
            <person name="Tungtrongchitr A."/>
            <person name="Tsui S.K.W."/>
        </authorList>
    </citation>
    <scope>NUCLEOTIDE SEQUENCE [LARGE SCALE GENOMIC DNA]</scope>
    <source>
        <strain evidence="3">PWHHKU_190912</strain>
    </source>
</reference>